<comment type="caution">
    <text evidence="9">The sequence shown here is derived from an EMBL/GenBank/DDBJ whole genome shotgun (WGS) entry which is preliminary data.</text>
</comment>
<feature type="domain" description="Ig-like" evidence="8">
    <location>
        <begin position="50"/>
        <end position="146"/>
    </location>
</feature>
<evidence type="ECO:0000259" key="8">
    <source>
        <dbReference type="PROSITE" id="PS50835"/>
    </source>
</evidence>
<dbReference type="Proteomes" id="UP000693946">
    <property type="component" value="Linkage Group LG2"/>
</dbReference>
<evidence type="ECO:0000313" key="9">
    <source>
        <dbReference type="EMBL" id="KAG7502050.1"/>
    </source>
</evidence>
<dbReference type="AlphaFoldDB" id="A0AAV6RC48"/>
<evidence type="ECO:0000313" key="10">
    <source>
        <dbReference type="Proteomes" id="UP000693946"/>
    </source>
</evidence>
<dbReference type="Pfam" id="PF07686">
    <property type="entry name" value="V-set"/>
    <property type="match status" value="1"/>
</dbReference>
<comment type="subcellular location">
    <subcellularLocation>
        <location evidence="1">Membrane</location>
    </subcellularLocation>
</comment>
<keyword evidence="7" id="KW-1133">Transmembrane helix</keyword>
<dbReference type="FunFam" id="2.60.40.10:FF:000142">
    <property type="entry name" value="V-set domain-containing T-cell activation inhibitor 1"/>
    <property type="match status" value="1"/>
</dbReference>
<keyword evidence="4" id="KW-1015">Disulfide bond</keyword>
<dbReference type="GO" id="GO:0050852">
    <property type="term" value="P:T cell receptor signaling pathway"/>
    <property type="evidence" value="ECO:0007669"/>
    <property type="project" value="TreeGrafter"/>
</dbReference>
<feature type="transmembrane region" description="Helical" evidence="7">
    <location>
        <begin position="7"/>
        <end position="31"/>
    </location>
</feature>
<accession>A0AAV6RC48</accession>
<gene>
    <name evidence="9" type="ORF">JOB18_012664</name>
</gene>
<evidence type="ECO:0000256" key="4">
    <source>
        <dbReference type="ARBA" id="ARBA00023157"/>
    </source>
</evidence>
<sequence>MGILSRIIFCSMIILIILFAFAIILILSLAFSKTAFGVLSTNTAPVGNLGEDQLLSCYLPIPTVSQVSVSWEKSGIIGFVYQHTNGAASFKNQNPQFKGRTELFPNDLVTGNASLMLRNVRLSDEGEYYCTISSSQGGGRITISLRTAAYTAPTFTLTNNVLAAEASRWFPEPNVTWFSLEQEVLQGDTTFSQSSFGIYSITSKLQPVNKSGSYMLKIENDLVTSVSTARLTETEISKFSYFAFSVASSLLPSPHLRIMISVLCVFYVT</sequence>
<keyword evidence="5" id="KW-0325">Glycoprotein</keyword>
<keyword evidence="2" id="KW-0732">Signal</keyword>
<reference evidence="9 10" key="1">
    <citation type="journal article" date="2021" name="Sci. Rep.">
        <title>Chromosome anchoring in Senegalese sole (Solea senegalensis) reveals sex-associated markers and genome rearrangements in flatfish.</title>
        <authorList>
            <person name="Guerrero-Cozar I."/>
            <person name="Gomez-Garrido J."/>
            <person name="Berbel C."/>
            <person name="Martinez-Blanch J.F."/>
            <person name="Alioto T."/>
            <person name="Claros M.G."/>
            <person name="Gagnaire P.A."/>
            <person name="Manchado M."/>
        </authorList>
    </citation>
    <scope>NUCLEOTIDE SEQUENCE [LARGE SCALE GENOMIC DNA]</scope>
    <source>
        <strain evidence="9">Sse05_10M</strain>
    </source>
</reference>
<keyword evidence="10" id="KW-1185">Reference proteome</keyword>
<evidence type="ECO:0000256" key="7">
    <source>
        <dbReference type="SAM" id="Phobius"/>
    </source>
</evidence>
<dbReference type="GO" id="GO:0005102">
    <property type="term" value="F:signaling receptor binding"/>
    <property type="evidence" value="ECO:0007669"/>
    <property type="project" value="TreeGrafter"/>
</dbReference>
<evidence type="ECO:0000256" key="5">
    <source>
        <dbReference type="ARBA" id="ARBA00023180"/>
    </source>
</evidence>
<dbReference type="GO" id="GO:0001817">
    <property type="term" value="P:regulation of cytokine production"/>
    <property type="evidence" value="ECO:0007669"/>
    <property type="project" value="TreeGrafter"/>
</dbReference>
<dbReference type="InterPro" id="IPR007110">
    <property type="entry name" value="Ig-like_dom"/>
</dbReference>
<proteinExistence type="predicted"/>
<keyword evidence="6" id="KW-0393">Immunoglobulin domain</keyword>
<dbReference type="GO" id="GO:0050863">
    <property type="term" value="P:regulation of T cell activation"/>
    <property type="evidence" value="ECO:0007669"/>
    <property type="project" value="UniProtKB-ARBA"/>
</dbReference>
<dbReference type="EMBL" id="JAGKHQ010000012">
    <property type="protein sequence ID" value="KAG7502050.1"/>
    <property type="molecule type" value="Genomic_DNA"/>
</dbReference>
<protein>
    <submittedName>
        <fullName evidence="9">V-set domain-containing T-cell activation inhibitor 1</fullName>
    </submittedName>
</protein>
<evidence type="ECO:0000256" key="1">
    <source>
        <dbReference type="ARBA" id="ARBA00004370"/>
    </source>
</evidence>
<evidence type="ECO:0000256" key="2">
    <source>
        <dbReference type="ARBA" id="ARBA00022729"/>
    </source>
</evidence>
<dbReference type="InterPro" id="IPR003599">
    <property type="entry name" value="Ig_sub"/>
</dbReference>
<evidence type="ECO:0000256" key="6">
    <source>
        <dbReference type="ARBA" id="ARBA00023319"/>
    </source>
</evidence>
<evidence type="ECO:0000256" key="3">
    <source>
        <dbReference type="ARBA" id="ARBA00023136"/>
    </source>
</evidence>
<organism evidence="9 10">
    <name type="scientific">Solea senegalensis</name>
    <name type="common">Senegalese sole</name>
    <dbReference type="NCBI Taxonomy" id="28829"/>
    <lineage>
        <taxon>Eukaryota</taxon>
        <taxon>Metazoa</taxon>
        <taxon>Chordata</taxon>
        <taxon>Craniata</taxon>
        <taxon>Vertebrata</taxon>
        <taxon>Euteleostomi</taxon>
        <taxon>Actinopterygii</taxon>
        <taxon>Neopterygii</taxon>
        <taxon>Teleostei</taxon>
        <taxon>Neoteleostei</taxon>
        <taxon>Acanthomorphata</taxon>
        <taxon>Carangaria</taxon>
        <taxon>Pleuronectiformes</taxon>
        <taxon>Pleuronectoidei</taxon>
        <taxon>Soleidae</taxon>
        <taxon>Solea</taxon>
    </lineage>
</organism>
<dbReference type="InterPro" id="IPR013106">
    <property type="entry name" value="Ig_V-set"/>
</dbReference>
<dbReference type="GO" id="GO:0009897">
    <property type="term" value="C:external side of plasma membrane"/>
    <property type="evidence" value="ECO:0007669"/>
    <property type="project" value="TreeGrafter"/>
</dbReference>
<keyword evidence="3 7" id="KW-0472">Membrane</keyword>
<dbReference type="GO" id="GO:1903037">
    <property type="term" value="P:regulation of leukocyte cell-cell adhesion"/>
    <property type="evidence" value="ECO:0007669"/>
    <property type="project" value="UniProtKB-ARBA"/>
</dbReference>
<dbReference type="PROSITE" id="PS50835">
    <property type="entry name" value="IG_LIKE"/>
    <property type="match status" value="1"/>
</dbReference>
<dbReference type="InterPro" id="IPR050504">
    <property type="entry name" value="IgSF_BTN/MOG"/>
</dbReference>
<dbReference type="PANTHER" id="PTHR24100:SF0">
    <property type="entry name" value="V-SET DOMAIN-CONTAINING T-CELL ACTIVATION INHIBITOR 1"/>
    <property type="match status" value="1"/>
</dbReference>
<dbReference type="SMART" id="SM00409">
    <property type="entry name" value="IG"/>
    <property type="match status" value="1"/>
</dbReference>
<dbReference type="PANTHER" id="PTHR24100">
    <property type="entry name" value="BUTYROPHILIN"/>
    <property type="match status" value="1"/>
</dbReference>
<keyword evidence="7" id="KW-0812">Transmembrane</keyword>
<name>A0AAV6RC48_SOLSE</name>